<sequence length="840" mass="91650">MRDPGCADAIATRSGPRNQIMVDLLRGWSTEAESGSSSSTALSGLDGSPIKRSASQEASILSNQETVPLFQTISLPNKDVSLAVSLYTGCKSEQEMDQEELERIKRLPPSKRPGVSHAKRTPPNHIKRPRNAYIIFRSHIVSQKLIPKEVENDHRNISRIIAHMWKSLEPQERAQYEQIAKQEKERHKQLFPEYRYRPTTRRTGVSKRNVKKLENGEEECQEIADIILKAQGKEGVIVRGGPSKAIKRARKATRASVAARNCGKPSSPRAKRARVDKSKPDEPVPPSQAADEGLETIFLHPSPSQQSPTLSPSYSPEAESVPTPEPRPESSRMTSRTPSIDRGQPLPSSGSALMLDISEMFGRRSSSVPVMHPCSPTLAFIPPTQENTDAETLGTHQDELGTHVADAGDGYTNHFSMPAPRWKGRKTIPAPIANTWQFCSYDDQSLPSPQSFDTFASASKMPAARPRTAWPSTPSSSTFRGFFHPWAVEHNNDSMLISPMTASFQDLRRRSSLARSGLSATRRPGSFGVDVQPNSSGRLEGDVGTQALLQPSSGARLPDGQLFGEAHPAAAVHLNSEIASADYDETPNFAFDPALEGEGRVPAAPDSVAEQPCHSDRSLAAQVMSASPRSQAQSPRPSFSGSTLAAAARDWASMKRRRSKMAQTPIVNAVSESLPAPIDSSDSIEASMLRETDKPGRLYGSSLEESVERAVMLALSKDHGQDSNLGERNSNIVQQILSWLSTELALQSQNQQEHQQFTPSICHADKAPLSFVESRPRACSRASRGVARPNQYYAANAAIEGGSSRLGKPLPSPLQLVTSNYEIGTSTRHSHSYSSPQHCI</sequence>
<dbReference type="Proteomes" id="UP000000561">
    <property type="component" value="Chromosome 6"/>
</dbReference>
<dbReference type="PANTHER" id="PTHR45789:SF2">
    <property type="entry name" value="FI18025P1"/>
    <property type="match status" value="1"/>
</dbReference>
<keyword evidence="7" id="KW-1185">Reference proteome</keyword>
<dbReference type="PANTHER" id="PTHR45789">
    <property type="entry name" value="FI18025P1"/>
    <property type="match status" value="1"/>
</dbReference>
<dbReference type="STRING" id="237631.A0A0D1CS44"/>
<reference evidence="6 7" key="1">
    <citation type="journal article" date="2006" name="Nature">
        <title>Insights from the genome of the biotrophic fungal plant pathogen Ustilago maydis.</title>
        <authorList>
            <person name="Kamper J."/>
            <person name="Kahmann R."/>
            <person name="Bolker M."/>
            <person name="Ma L.J."/>
            <person name="Brefort T."/>
            <person name="Saville B.J."/>
            <person name="Banuett F."/>
            <person name="Kronstad J.W."/>
            <person name="Gold S.E."/>
            <person name="Muller O."/>
            <person name="Perlin M.H."/>
            <person name="Wosten H.A."/>
            <person name="de Vries R."/>
            <person name="Ruiz-Herrera J."/>
            <person name="Reynaga-Pena C.G."/>
            <person name="Snetselaar K."/>
            <person name="McCann M."/>
            <person name="Perez-Martin J."/>
            <person name="Feldbrugge M."/>
            <person name="Basse C.W."/>
            <person name="Steinberg G."/>
            <person name="Ibeas J.I."/>
            <person name="Holloman W."/>
            <person name="Guzman P."/>
            <person name="Farman M."/>
            <person name="Stajich J.E."/>
            <person name="Sentandreu R."/>
            <person name="Gonzalez-Prieto J.M."/>
            <person name="Kennell J.C."/>
            <person name="Molina L."/>
            <person name="Schirawski J."/>
            <person name="Mendoza-Mendoza A."/>
            <person name="Greilinger D."/>
            <person name="Munch K."/>
            <person name="Rossel N."/>
            <person name="Scherer M."/>
            <person name="Vranes M."/>
            <person name="Ladendorf O."/>
            <person name="Vincon V."/>
            <person name="Fuchs U."/>
            <person name="Sandrock B."/>
            <person name="Meng S."/>
            <person name="Ho E.C."/>
            <person name="Cahill M.J."/>
            <person name="Boyce K.J."/>
            <person name="Klose J."/>
            <person name="Klosterman S.J."/>
            <person name="Deelstra H.J."/>
            <person name="Ortiz-Castellanos L."/>
            <person name="Li W."/>
            <person name="Sanchez-Alonso P."/>
            <person name="Schreier P.H."/>
            <person name="Hauser-Hahn I."/>
            <person name="Vaupel M."/>
            <person name="Koopmann E."/>
            <person name="Friedrich G."/>
            <person name="Voss H."/>
            <person name="Schluter T."/>
            <person name="Margolis J."/>
            <person name="Platt D."/>
            <person name="Swimmer C."/>
            <person name="Gnirke A."/>
            <person name="Chen F."/>
            <person name="Vysotskaia V."/>
            <person name="Mannhaupt G."/>
            <person name="Guldener U."/>
            <person name="Munsterkotter M."/>
            <person name="Haase D."/>
            <person name="Oesterheld M."/>
            <person name="Mewes H.W."/>
            <person name="Mauceli E.W."/>
            <person name="DeCaprio D."/>
            <person name="Wade C.M."/>
            <person name="Butler J."/>
            <person name="Young S."/>
            <person name="Jaffe D.B."/>
            <person name="Calvo S."/>
            <person name="Nusbaum C."/>
            <person name="Galagan J."/>
            <person name="Birren B.W."/>
        </authorList>
    </citation>
    <scope>NUCLEOTIDE SEQUENCE [LARGE SCALE GENOMIC DNA]</scope>
    <source>
        <strain evidence="7">DSM 14603 / FGSC 9021 / UM521</strain>
    </source>
</reference>
<feature type="region of interest" description="Disordered" evidence="4">
    <location>
        <begin position="250"/>
        <end position="350"/>
    </location>
</feature>
<protein>
    <submittedName>
        <fullName evidence="6">Pheromone response factor Prf1</fullName>
    </submittedName>
</protein>
<evidence type="ECO:0000256" key="2">
    <source>
        <dbReference type="ARBA" id="ARBA00023242"/>
    </source>
</evidence>
<dbReference type="VEuPathDB" id="FungiDB:UMAG_02713"/>
<dbReference type="InterPro" id="IPR036910">
    <property type="entry name" value="HMG_box_dom_sf"/>
</dbReference>
<dbReference type="PROSITE" id="PS50118">
    <property type="entry name" value="HMG_BOX_2"/>
    <property type="match status" value="1"/>
</dbReference>
<dbReference type="RefSeq" id="XP_011389082.1">
    <property type="nucleotide sequence ID" value="XM_011390780.1"/>
</dbReference>
<feature type="DNA-binding region" description="HMG box" evidence="3">
    <location>
        <begin position="126"/>
        <end position="195"/>
    </location>
</feature>
<dbReference type="InterPro" id="IPR051356">
    <property type="entry name" value="SOX/SOX-like_TF"/>
</dbReference>
<dbReference type="InterPro" id="IPR009071">
    <property type="entry name" value="HMG_box_dom"/>
</dbReference>
<dbReference type="OMA" id="CQEIADI"/>
<keyword evidence="2 3" id="KW-0539">Nucleus</keyword>
<feature type="region of interest" description="Disordered" evidence="4">
    <location>
        <begin position="515"/>
        <end position="539"/>
    </location>
</feature>
<dbReference type="AlphaFoldDB" id="A0A0D1CS44"/>
<evidence type="ECO:0000256" key="1">
    <source>
        <dbReference type="ARBA" id="ARBA00023125"/>
    </source>
</evidence>
<dbReference type="InParanoid" id="A0A0D1CS44"/>
<dbReference type="Pfam" id="PF00505">
    <property type="entry name" value="HMG_box"/>
    <property type="match status" value="1"/>
</dbReference>
<evidence type="ECO:0000256" key="3">
    <source>
        <dbReference type="PROSITE-ProRule" id="PRU00267"/>
    </source>
</evidence>
<evidence type="ECO:0000313" key="7">
    <source>
        <dbReference type="Proteomes" id="UP000000561"/>
    </source>
</evidence>
<organism evidence="6 7">
    <name type="scientific">Mycosarcoma maydis</name>
    <name type="common">Corn smut fungus</name>
    <name type="synonym">Ustilago maydis</name>
    <dbReference type="NCBI Taxonomy" id="5270"/>
    <lineage>
        <taxon>Eukaryota</taxon>
        <taxon>Fungi</taxon>
        <taxon>Dikarya</taxon>
        <taxon>Basidiomycota</taxon>
        <taxon>Ustilaginomycotina</taxon>
        <taxon>Ustilaginomycetes</taxon>
        <taxon>Ustilaginales</taxon>
        <taxon>Ustilaginaceae</taxon>
        <taxon>Mycosarcoma</taxon>
    </lineage>
</organism>
<dbReference type="EMBL" id="CM003145">
    <property type="protein sequence ID" value="KIS69378.1"/>
    <property type="molecule type" value="Genomic_DNA"/>
</dbReference>
<dbReference type="OrthoDB" id="6247875at2759"/>
<name>A0A0D1CS44_MYCMD</name>
<feature type="domain" description="HMG box" evidence="5">
    <location>
        <begin position="126"/>
        <end position="195"/>
    </location>
</feature>
<evidence type="ECO:0000256" key="4">
    <source>
        <dbReference type="SAM" id="MobiDB-lite"/>
    </source>
</evidence>
<dbReference type="KEGG" id="uma:UMAG_02713"/>
<dbReference type="GO" id="GO:0006357">
    <property type="term" value="P:regulation of transcription by RNA polymerase II"/>
    <property type="evidence" value="ECO:0000318"/>
    <property type="project" value="GO_Central"/>
</dbReference>
<evidence type="ECO:0000259" key="5">
    <source>
        <dbReference type="PROSITE" id="PS50118"/>
    </source>
</evidence>
<dbReference type="Gene3D" id="1.10.30.10">
    <property type="entry name" value="High mobility group box domain"/>
    <property type="match status" value="1"/>
</dbReference>
<dbReference type="GeneID" id="23563392"/>
<feature type="compositionally biased region" description="Basic and acidic residues" evidence="4">
    <location>
        <begin position="273"/>
        <end position="282"/>
    </location>
</feature>
<feature type="compositionally biased region" description="Low complexity" evidence="4">
    <location>
        <begin position="625"/>
        <end position="638"/>
    </location>
</feature>
<dbReference type="GO" id="GO:0000978">
    <property type="term" value="F:RNA polymerase II cis-regulatory region sequence-specific DNA binding"/>
    <property type="evidence" value="ECO:0000318"/>
    <property type="project" value="GO_Central"/>
</dbReference>
<dbReference type="GO" id="GO:0000981">
    <property type="term" value="F:DNA-binding transcription factor activity, RNA polymerase II-specific"/>
    <property type="evidence" value="ECO:0000318"/>
    <property type="project" value="GO_Central"/>
</dbReference>
<feature type="region of interest" description="Disordered" evidence="4">
    <location>
        <begin position="594"/>
        <end position="643"/>
    </location>
</feature>
<feature type="compositionally biased region" description="Low complexity" evidence="4">
    <location>
        <begin position="301"/>
        <end position="316"/>
    </location>
</feature>
<dbReference type="CDD" id="cd01389">
    <property type="entry name" value="HMG-box_ROX1-like"/>
    <property type="match status" value="1"/>
</dbReference>
<dbReference type="SUPFAM" id="SSF47095">
    <property type="entry name" value="HMG-box"/>
    <property type="match status" value="1"/>
</dbReference>
<proteinExistence type="predicted"/>
<gene>
    <name evidence="6" type="ORF">UMAG_02713</name>
</gene>
<keyword evidence="1 3" id="KW-0238">DNA-binding</keyword>
<dbReference type="eggNOG" id="KOG0527">
    <property type="taxonomic scope" value="Eukaryota"/>
</dbReference>
<evidence type="ECO:0000313" key="6">
    <source>
        <dbReference type="EMBL" id="KIS69378.1"/>
    </source>
</evidence>
<dbReference type="SMART" id="SM00398">
    <property type="entry name" value="HMG"/>
    <property type="match status" value="1"/>
</dbReference>
<accession>A0A0D1CS44</accession>
<dbReference type="GO" id="GO:0005634">
    <property type="term" value="C:nucleus"/>
    <property type="evidence" value="ECO:0000318"/>
    <property type="project" value="GO_Central"/>
</dbReference>